<dbReference type="EMBL" id="QFPJ01000034">
    <property type="protein sequence ID" value="PZQ21199.1"/>
    <property type="molecule type" value="Genomic_DNA"/>
</dbReference>
<sequence>MDIREEQLDGAWLVAASGRIDSNSAPELEAVLPARVQEHAATIMDLSDVAYVSSAGLRVFLKGVKAAKANGHKLALTGLSSAVHEVFEISGFTAIFTIAADVDAGLAALG</sequence>
<dbReference type="PROSITE" id="PS50801">
    <property type="entry name" value="STAS"/>
    <property type="match status" value="1"/>
</dbReference>
<dbReference type="InterPro" id="IPR002645">
    <property type="entry name" value="STAS_dom"/>
</dbReference>
<dbReference type="AlphaFoldDB" id="A0A2W5KYN8"/>
<evidence type="ECO:0000313" key="5">
    <source>
        <dbReference type="Proteomes" id="UP000248597"/>
    </source>
</evidence>
<protein>
    <recommendedName>
        <fullName evidence="2">Anti-sigma factor antagonist</fullName>
    </recommendedName>
</protein>
<dbReference type="InterPro" id="IPR036513">
    <property type="entry name" value="STAS_dom_sf"/>
</dbReference>
<name>A0A2W5KYN8_SPHMC</name>
<reference evidence="4 5" key="1">
    <citation type="submission" date="2017-08" db="EMBL/GenBank/DDBJ databases">
        <title>Infants hospitalized years apart are colonized by the same room-sourced microbial strains.</title>
        <authorList>
            <person name="Brooks B."/>
            <person name="Olm M.R."/>
            <person name="Firek B.A."/>
            <person name="Baker R."/>
            <person name="Thomas B.C."/>
            <person name="Morowitz M.J."/>
            <person name="Banfield J.F."/>
        </authorList>
    </citation>
    <scope>NUCLEOTIDE SEQUENCE [LARGE SCALE GENOMIC DNA]</scope>
    <source>
        <strain evidence="4">S2_005_003_R2_47</strain>
    </source>
</reference>
<comment type="caution">
    <text evidence="4">The sequence shown here is derived from an EMBL/GenBank/DDBJ whole genome shotgun (WGS) entry which is preliminary data.</text>
</comment>
<dbReference type="Gene3D" id="3.30.750.24">
    <property type="entry name" value="STAS domain"/>
    <property type="match status" value="1"/>
</dbReference>
<dbReference type="InterPro" id="IPR003658">
    <property type="entry name" value="Anti-sigma_ant"/>
</dbReference>
<dbReference type="Proteomes" id="UP000248597">
    <property type="component" value="Unassembled WGS sequence"/>
</dbReference>
<dbReference type="Pfam" id="PF01740">
    <property type="entry name" value="STAS"/>
    <property type="match status" value="1"/>
</dbReference>
<dbReference type="SUPFAM" id="SSF52091">
    <property type="entry name" value="SpoIIaa-like"/>
    <property type="match status" value="1"/>
</dbReference>
<evidence type="ECO:0000256" key="1">
    <source>
        <dbReference type="ARBA" id="ARBA00009013"/>
    </source>
</evidence>
<dbReference type="CDD" id="cd07043">
    <property type="entry name" value="STAS_anti-anti-sigma_factors"/>
    <property type="match status" value="1"/>
</dbReference>
<dbReference type="PANTHER" id="PTHR33495:SF2">
    <property type="entry name" value="ANTI-SIGMA FACTOR ANTAGONIST TM_1081-RELATED"/>
    <property type="match status" value="1"/>
</dbReference>
<evidence type="ECO:0000313" key="4">
    <source>
        <dbReference type="EMBL" id="PZQ21199.1"/>
    </source>
</evidence>
<proteinExistence type="inferred from homology"/>
<gene>
    <name evidence="4" type="ORF">DI569_12690</name>
</gene>
<dbReference type="GO" id="GO:0043856">
    <property type="term" value="F:anti-sigma factor antagonist activity"/>
    <property type="evidence" value="ECO:0007669"/>
    <property type="project" value="InterPro"/>
</dbReference>
<dbReference type="NCBIfam" id="TIGR00377">
    <property type="entry name" value="ant_ant_sig"/>
    <property type="match status" value="1"/>
</dbReference>
<dbReference type="PANTHER" id="PTHR33495">
    <property type="entry name" value="ANTI-SIGMA FACTOR ANTAGONIST TM_1081-RELATED-RELATED"/>
    <property type="match status" value="1"/>
</dbReference>
<organism evidence="4 5">
    <name type="scientific">Sphingopyxis macrogoltabida</name>
    <name type="common">Sphingomonas macrogoltabidus</name>
    <dbReference type="NCBI Taxonomy" id="33050"/>
    <lineage>
        <taxon>Bacteria</taxon>
        <taxon>Pseudomonadati</taxon>
        <taxon>Pseudomonadota</taxon>
        <taxon>Alphaproteobacteria</taxon>
        <taxon>Sphingomonadales</taxon>
        <taxon>Sphingomonadaceae</taxon>
        <taxon>Sphingopyxis</taxon>
    </lineage>
</organism>
<comment type="similarity">
    <text evidence="1 2">Belongs to the anti-sigma-factor antagonist family.</text>
</comment>
<accession>A0A2W5KYN8</accession>
<evidence type="ECO:0000259" key="3">
    <source>
        <dbReference type="PROSITE" id="PS50801"/>
    </source>
</evidence>
<feature type="domain" description="STAS" evidence="3">
    <location>
        <begin position="1"/>
        <end position="109"/>
    </location>
</feature>
<evidence type="ECO:0000256" key="2">
    <source>
        <dbReference type="RuleBase" id="RU003749"/>
    </source>
</evidence>